<keyword evidence="3" id="KW-1185">Reference proteome</keyword>
<evidence type="ECO:0000313" key="2">
    <source>
        <dbReference type="EMBL" id="MFD1703076.1"/>
    </source>
</evidence>
<sequence>MASGGYEIPNEMRDLAEQSVEQARKAFDGFMEAAHKAAATAEQHAADAERNVRATADSAVSYAEANVAASFAFAQKLVRAKSIEEMMAIQAEFARGQVEALSRQVETLTKTRKA</sequence>
<dbReference type="Proteomes" id="UP001597308">
    <property type="component" value="Unassembled WGS sequence"/>
</dbReference>
<organism evidence="2 3">
    <name type="scientific">Methylopila henanensis</name>
    <dbReference type="NCBI Taxonomy" id="873516"/>
    <lineage>
        <taxon>Bacteria</taxon>
        <taxon>Pseudomonadati</taxon>
        <taxon>Pseudomonadota</taxon>
        <taxon>Alphaproteobacteria</taxon>
        <taxon>Hyphomicrobiales</taxon>
        <taxon>Methylopilaceae</taxon>
        <taxon>Methylopila</taxon>
    </lineage>
</organism>
<name>A0ABW4K8T5_9HYPH</name>
<reference evidence="3" key="1">
    <citation type="journal article" date="2019" name="Int. J. Syst. Evol. Microbiol.">
        <title>The Global Catalogue of Microorganisms (GCM) 10K type strain sequencing project: providing services to taxonomists for standard genome sequencing and annotation.</title>
        <authorList>
            <consortium name="The Broad Institute Genomics Platform"/>
            <consortium name="The Broad Institute Genome Sequencing Center for Infectious Disease"/>
            <person name="Wu L."/>
            <person name="Ma J."/>
        </authorList>
    </citation>
    <scope>NUCLEOTIDE SEQUENCE [LARGE SCALE GENOMIC DNA]</scope>
    <source>
        <strain evidence="3">KCTC 23707</strain>
    </source>
</reference>
<protein>
    <submittedName>
        <fullName evidence="2">Phasin family protein</fullName>
    </submittedName>
</protein>
<dbReference type="RefSeq" id="WP_378798954.1">
    <property type="nucleotide sequence ID" value="NZ_JBHUER010000005.1"/>
</dbReference>
<accession>A0ABW4K8T5</accession>
<evidence type="ECO:0000259" key="1">
    <source>
        <dbReference type="Pfam" id="PF09361"/>
    </source>
</evidence>
<gene>
    <name evidence="2" type="ORF">ACFSCV_08665</name>
</gene>
<dbReference type="InterPro" id="IPR018968">
    <property type="entry name" value="Phasin"/>
</dbReference>
<comment type="caution">
    <text evidence="2">The sequence shown here is derived from an EMBL/GenBank/DDBJ whole genome shotgun (WGS) entry which is preliminary data.</text>
</comment>
<dbReference type="Pfam" id="PF09361">
    <property type="entry name" value="Phasin_2"/>
    <property type="match status" value="1"/>
</dbReference>
<evidence type="ECO:0000313" key="3">
    <source>
        <dbReference type="Proteomes" id="UP001597308"/>
    </source>
</evidence>
<feature type="domain" description="Phasin" evidence="1">
    <location>
        <begin position="30"/>
        <end position="109"/>
    </location>
</feature>
<dbReference type="EMBL" id="JBHUER010000005">
    <property type="protein sequence ID" value="MFD1703076.1"/>
    <property type="molecule type" value="Genomic_DNA"/>
</dbReference>
<proteinExistence type="predicted"/>